<gene>
    <name evidence="4" type="ORF">DIC66_11375</name>
</gene>
<evidence type="ECO:0000313" key="4">
    <source>
        <dbReference type="EMBL" id="RFO96620.1"/>
    </source>
</evidence>
<evidence type="ECO:0008006" key="6">
    <source>
        <dbReference type="Google" id="ProtNLM"/>
    </source>
</evidence>
<evidence type="ECO:0000256" key="2">
    <source>
        <dbReference type="ARBA" id="ARBA00010742"/>
    </source>
</evidence>
<evidence type="ECO:0000313" key="5">
    <source>
        <dbReference type="Proteomes" id="UP000260665"/>
    </source>
</evidence>
<keyword evidence="3" id="KW-0732">Signal</keyword>
<dbReference type="Gene3D" id="3.40.190.10">
    <property type="entry name" value="Periplasmic binding protein-like II"/>
    <property type="match status" value="2"/>
</dbReference>
<keyword evidence="5" id="KW-1185">Reference proteome</keyword>
<sequence length="345" mass="37194">MLVYPQSQKLAQPGSFVEQPSHRSHLDVHLYRRTFLAFTSATLLSACAPPRAPLRVGTIVFPGYEVLFLARAMGWLKPELVRLIELQNSSDSVRALAAGKIEAAQLTMDEMMAARAGGVDLRAVLVLDTSDGADQVLARPGISMSSLAGRKIAAEDNSVGALMMASLLEAAGLRVNQVVKVPITQSRTVEYYQKGLADVVVTAEPWVSQIKALGGQTIFDSSAVPDRILDVIAVRADALDTHADALQHLVAMQFAALDLFHKHPEQASPHMASRLQIAPEEVPATFAGLKLPDRSQNQAMLQKGGSLAKSLPALQSILLNARLLREPVNTDALLDDRFVRQGVAT</sequence>
<evidence type="ECO:0000256" key="1">
    <source>
        <dbReference type="ARBA" id="ARBA00004418"/>
    </source>
</evidence>
<dbReference type="GO" id="GO:0042597">
    <property type="term" value="C:periplasmic space"/>
    <property type="evidence" value="ECO:0007669"/>
    <property type="project" value="UniProtKB-SubCell"/>
</dbReference>
<dbReference type="Pfam" id="PF13379">
    <property type="entry name" value="NMT1_2"/>
    <property type="match status" value="1"/>
</dbReference>
<dbReference type="PANTHER" id="PTHR30024:SF47">
    <property type="entry name" value="TAURINE-BINDING PERIPLASMIC PROTEIN"/>
    <property type="match status" value="1"/>
</dbReference>
<dbReference type="PANTHER" id="PTHR30024">
    <property type="entry name" value="ALIPHATIC SULFONATES-BINDING PROTEIN-RELATED"/>
    <property type="match status" value="1"/>
</dbReference>
<comment type="subcellular location">
    <subcellularLocation>
        <location evidence="1">Periplasm</location>
    </subcellularLocation>
</comment>
<comment type="caution">
    <text evidence="4">The sequence shown here is derived from an EMBL/GenBank/DDBJ whole genome shotgun (WGS) entry which is preliminary data.</text>
</comment>
<comment type="similarity">
    <text evidence="2">Belongs to the bacterial solute-binding protein SsuA/TauA family.</text>
</comment>
<dbReference type="EMBL" id="QFZK01000006">
    <property type="protein sequence ID" value="RFO96620.1"/>
    <property type="molecule type" value="Genomic_DNA"/>
</dbReference>
<proteinExistence type="inferred from homology"/>
<organism evidence="4 5">
    <name type="scientific">Rhodoferax lacus</name>
    <dbReference type="NCBI Taxonomy" id="2184758"/>
    <lineage>
        <taxon>Bacteria</taxon>
        <taxon>Pseudomonadati</taxon>
        <taxon>Pseudomonadota</taxon>
        <taxon>Betaproteobacteria</taxon>
        <taxon>Burkholderiales</taxon>
        <taxon>Comamonadaceae</taxon>
        <taxon>Rhodoferax</taxon>
    </lineage>
</organism>
<dbReference type="Proteomes" id="UP000260665">
    <property type="component" value="Unassembled WGS sequence"/>
</dbReference>
<reference evidence="4 5" key="1">
    <citation type="submission" date="2018-05" db="EMBL/GenBank/DDBJ databases">
        <title>Rhodoferax soyangensis sp.nov., isolated from an oligotrophic freshwater lake.</title>
        <authorList>
            <person name="Park M."/>
        </authorList>
    </citation>
    <scope>NUCLEOTIDE SEQUENCE [LARGE SCALE GENOMIC DNA]</scope>
    <source>
        <strain evidence="4 5">IMCC26218</strain>
    </source>
</reference>
<evidence type="ECO:0000256" key="3">
    <source>
        <dbReference type="ARBA" id="ARBA00022729"/>
    </source>
</evidence>
<dbReference type="SUPFAM" id="SSF53850">
    <property type="entry name" value="Periplasmic binding protein-like II"/>
    <property type="match status" value="1"/>
</dbReference>
<protein>
    <recommendedName>
        <fullName evidence="6">Nitrate ABC transporter</fullName>
    </recommendedName>
</protein>
<accession>A0A3E1RDD7</accession>
<name>A0A3E1RDD7_9BURK</name>
<dbReference type="AlphaFoldDB" id="A0A3E1RDD7"/>